<keyword evidence="3" id="KW-0808">Transferase</keyword>
<feature type="transmembrane region" description="Helical" evidence="1">
    <location>
        <begin position="287"/>
        <end position="309"/>
    </location>
</feature>
<dbReference type="Pfam" id="PF01757">
    <property type="entry name" value="Acyl_transf_3"/>
    <property type="match status" value="1"/>
</dbReference>
<dbReference type="GO" id="GO:0016746">
    <property type="term" value="F:acyltransferase activity"/>
    <property type="evidence" value="ECO:0007669"/>
    <property type="project" value="UniProtKB-KW"/>
</dbReference>
<protein>
    <submittedName>
        <fullName evidence="3">Acyltransferase</fullName>
        <ecNumber evidence="3">2.3.-.-</ecNumber>
    </submittedName>
</protein>
<dbReference type="PANTHER" id="PTHR23028">
    <property type="entry name" value="ACETYLTRANSFERASE"/>
    <property type="match status" value="1"/>
</dbReference>
<evidence type="ECO:0000313" key="3">
    <source>
        <dbReference type="EMBL" id="MDI2089777.1"/>
    </source>
</evidence>
<comment type="caution">
    <text evidence="3">The sequence shown here is derived from an EMBL/GenBank/DDBJ whole genome shotgun (WGS) entry which is preliminary data.</text>
</comment>
<feature type="transmembrane region" description="Helical" evidence="1">
    <location>
        <begin position="144"/>
        <end position="166"/>
    </location>
</feature>
<dbReference type="RefSeq" id="WP_281446955.1">
    <property type="nucleotide sequence ID" value="NZ_JASBAO010000001.1"/>
</dbReference>
<keyword evidence="1" id="KW-1133">Transmembrane helix</keyword>
<feature type="transmembrane region" description="Helical" evidence="1">
    <location>
        <begin position="172"/>
        <end position="196"/>
    </location>
</feature>
<feature type="transmembrane region" description="Helical" evidence="1">
    <location>
        <begin position="77"/>
        <end position="98"/>
    </location>
</feature>
<gene>
    <name evidence="3" type="ORF">QJV27_00040</name>
</gene>
<name>A0ABT6PY37_9PROT</name>
<feature type="transmembrane region" description="Helical" evidence="1">
    <location>
        <begin position="45"/>
        <end position="65"/>
    </location>
</feature>
<feature type="transmembrane region" description="Helical" evidence="1">
    <location>
        <begin position="264"/>
        <end position="281"/>
    </location>
</feature>
<evidence type="ECO:0000313" key="4">
    <source>
        <dbReference type="Proteomes" id="UP001431634"/>
    </source>
</evidence>
<proteinExistence type="predicted"/>
<feature type="transmembrane region" description="Helical" evidence="1">
    <location>
        <begin position="321"/>
        <end position="339"/>
    </location>
</feature>
<feature type="domain" description="Acyltransferase 3" evidence="2">
    <location>
        <begin position="41"/>
        <end position="372"/>
    </location>
</feature>
<evidence type="ECO:0000259" key="2">
    <source>
        <dbReference type="Pfam" id="PF01757"/>
    </source>
</evidence>
<dbReference type="EMBL" id="JASBAO010000001">
    <property type="protein sequence ID" value="MDI2089777.1"/>
    <property type="molecule type" value="Genomic_DNA"/>
</dbReference>
<keyword evidence="3" id="KW-0012">Acyltransferase</keyword>
<dbReference type="InterPro" id="IPR050879">
    <property type="entry name" value="Acyltransferase_3"/>
</dbReference>
<reference evidence="3" key="1">
    <citation type="submission" date="2023-05" db="EMBL/GenBank/DDBJ databases">
        <title>Whole genome sequence of Commensalibacter sp.</title>
        <authorList>
            <person name="Charoenyingcharoen P."/>
            <person name="Yukphan P."/>
        </authorList>
    </citation>
    <scope>NUCLEOTIDE SEQUENCE</scope>
    <source>
        <strain evidence="3">TBRC 16381</strain>
    </source>
</reference>
<sequence length="401" mass="46381">MTYDSVWPLLVILGVMIIGLSFPIFNNIILIKDNHEQRVNTIDGLRGYLAFFIVFFHATVWYNLITVHEFKAASGSACEALGTTGLCIFFMVSAYLFWTRWLNHRGKINIPAFYIKRFFRIAPVYYLCFVVVVIVAMSKTNWHLAVPAYVFIQQVMGWLIFGLFTFPTINGYPLTLLLLLGVVWTIPYEWMLYLALPIIGVFTKNLRLSLIFAATICTLTIFAQFYWRIHLFAENDMVPFIAYAMGILIATLKKSTWQPFINNFYGSIVMVLCILGVVIFYRQYPELLMLVFAGIFFYCVVSGCSLFGLLTLKASQRMGMVSYSIYLCQGIIFYFVYSFDFVKQLVMRSIWHYWGVLFCESILLLGLACLLFRLVEKPGMDIGHQLAFRFEKKIANKMVER</sequence>
<keyword evidence="1" id="KW-0812">Transmembrane</keyword>
<evidence type="ECO:0000256" key="1">
    <source>
        <dbReference type="SAM" id="Phobius"/>
    </source>
</evidence>
<dbReference type="Proteomes" id="UP001431634">
    <property type="component" value="Unassembled WGS sequence"/>
</dbReference>
<accession>A0ABT6PY37</accession>
<feature type="transmembrane region" description="Helical" evidence="1">
    <location>
        <begin position="7"/>
        <end position="25"/>
    </location>
</feature>
<dbReference type="InterPro" id="IPR002656">
    <property type="entry name" value="Acyl_transf_3_dom"/>
</dbReference>
<dbReference type="PANTHER" id="PTHR23028:SF53">
    <property type="entry name" value="ACYL_TRANSF_3 DOMAIN-CONTAINING PROTEIN"/>
    <property type="match status" value="1"/>
</dbReference>
<feature type="transmembrane region" description="Helical" evidence="1">
    <location>
        <begin position="351"/>
        <end position="375"/>
    </location>
</feature>
<feature type="transmembrane region" description="Helical" evidence="1">
    <location>
        <begin position="208"/>
        <end position="227"/>
    </location>
</feature>
<organism evidence="3 4">
    <name type="scientific">Commensalibacter oyaizuii</name>
    <dbReference type="NCBI Taxonomy" id="3043873"/>
    <lineage>
        <taxon>Bacteria</taxon>
        <taxon>Pseudomonadati</taxon>
        <taxon>Pseudomonadota</taxon>
        <taxon>Alphaproteobacteria</taxon>
        <taxon>Acetobacterales</taxon>
        <taxon>Acetobacteraceae</taxon>
    </lineage>
</organism>
<feature type="transmembrane region" description="Helical" evidence="1">
    <location>
        <begin position="118"/>
        <end position="137"/>
    </location>
</feature>
<dbReference type="EC" id="2.3.-.-" evidence="3"/>
<keyword evidence="1" id="KW-0472">Membrane</keyword>
<keyword evidence="4" id="KW-1185">Reference proteome</keyword>